<dbReference type="PANTHER" id="PTHR10434">
    <property type="entry name" value="1-ACYL-SN-GLYCEROL-3-PHOSPHATE ACYLTRANSFERASE"/>
    <property type="match status" value="1"/>
</dbReference>
<proteinExistence type="predicted"/>
<keyword evidence="2" id="KW-0012">Acyltransferase</keyword>
<evidence type="ECO:0000313" key="6">
    <source>
        <dbReference type="EMBL" id="CAB4988388.1"/>
    </source>
</evidence>
<dbReference type="NCBIfam" id="TIGR01490">
    <property type="entry name" value="HAD-SF-IB-hyp1"/>
    <property type="match status" value="1"/>
</dbReference>
<dbReference type="GO" id="GO:0003841">
    <property type="term" value="F:1-acylglycerol-3-phosphate O-acyltransferase activity"/>
    <property type="evidence" value="ECO:0007669"/>
    <property type="project" value="TreeGrafter"/>
</dbReference>
<dbReference type="InterPro" id="IPR036412">
    <property type="entry name" value="HAD-like_sf"/>
</dbReference>
<dbReference type="SUPFAM" id="SSF56784">
    <property type="entry name" value="HAD-like"/>
    <property type="match status" value="1"/>
</dbReference>
<dbReference type="GO" id="GO:0006654">
    <property type="term" value="P:phosphatidic acid biosynthetic process"/>
    <property type="evidence" value="ECO:0007669"/>
    <property type="project" value="TreeGrafter"/>
</dbReference>
<dbReference type="Gene3D" id="1.20.1440.100">
    <property type="entry name" value="SG protein - dephosphorylation function"/>
    <property type="match status" value="1"/>
</dbReference>
<evidence type="ECO:0000259" key="3">
    <source>
        <dbReference type="SMART" id="SM00563"/>
    </source>
</evidence>
<gene>
    <name evidence="4" type="ORF">UFOPK2656_01847</name>
    <name evidence="5" type="ORF">UFOPK3651_02177</name>
    <name evidence="6" type="ORF">UFOPK3931_01307</name>
</gene>
<dbReference type="SMART" id="SM00563">
    <property type="entry name" value="PlsC"/>
    <property type="match status" value="1"/>
</dbReference>
<accession>A0A6J6RXE1</accession>
<evidence type="ECO:0000313" key="4">
    <source>
        <dbReference type="EMBL" id="CAB4727037.1"/>
    </source>
</evidence>
<evidence type="ECO:0000313" key="5">
    <source>
        <dbReference type="EMBL" id="CAB4941129.1"/>
    </source>
</evidence>
<dbReference type="InterPro" id="IPR023214">
    <property type="entry name" value="HAD_sf"/>
</dbReference>
<dbReference type="InterPro" id="IPR006385">
    <property type="entry name" value="HAD_hydro_SerB1"/>
</dbReference>
<feature type="domain" description="Phospholipid/glycerol acyltransferase" evidence="3">
    <location>
        <begin position="267"/>
        <end position="386"/>
    </location>
</feature>
<dbReference type="CDD" id="cd07989">
    <property type="entry name" value="LPLAT_AGPAT-like"/>
    <property type="match status" value="1"/>
</dbReference>
<protein>
    <submittedName>
        <fullName evidence="4">Unannotated protein</fullName>
    </submittedName>
</protein>
<dbReference type="EMBL" id="CAEZYF010000011">
    <property type="protein sequence ID" value="CAB4727037.1"/>
    <property type="molecule type" value="Genomic_DNA"/>
</dbReference>
<dbReference type="AlphaFoldDB" id="A0A6J6RXE1"/>
<sequence length="479" mass="50662">MTTGAAFFDLDRTLLAGASGEVFASAMREAGIGGGPFPGEKTLFALFNRIGETLPSMLLARQAVGMAKGHSQAATRAAAAKVAPQLAAMVQPLAAPLFAEHRAAGRKVVLATTTPHDLVQPLAELLGMDDVVATRHRVHDDGIYDGSLDGPFVWSGGKLAAVRSWAEAHGVDLTESYAYSDSVFDTPLLAAVGHPFVVNPDPRMAVMAAARRWPVIDLARGGSGVARIPVVNLEIQRLALSCVHPVLFPYAKFRIEGLENLPTEGPAIIVGNHRSYFDPVAIAMAIARTNRTVRFLGKKEVFDAPVVGPIAAAMGGIRVDRGTGDEGPLAAAAEALAAGDLVALMPQGTIPRGRAFYDPVLKGRWGAARLAAMTKAPVIPIGLWGTEQVWPRSARLPALLNVWNPPTITVTIGEPVSLVYRRAETDTKRIMKAIMALLPPEASERREPTAAEIARALPAGVADVDASAEHEATRRPGTN</sequence>
<dbReference type="NCBIfam" id="TIGR01488">
    <property type="entry name" value="HAD-SF-IB"/>
    <property type="match status" value="1"/>
</dbReference>
<keyword evidence="1" id="KW-0808">Transferase</keyword>
<reference evidence="4" key="1">
    <citation type="submission" date="2020-05" db="EMBL/GenBank/DDBJ databases">
        <authorList>
            <person name="Chiriac C."/>
            <person name="Salcher M."/>
            <person name="Ghai R."/>
            <person name="Kavagutti S V."/>
        </authorList>
    </citation>
    <scope>NUCLEOTIDE SEQUENCE</scope>
</reference>
<dbReference type="InterPro" id="IPR002123">
    <property type="entry name" value="Plipid/glycerol_acylTrfase"/>
</dbReference>
<evidence type="ECO:0000256" key="1">
    <source>
        <dbReference type="ARBA" id="ARBA00022679"/>
    </source>
</evidence>
<dbReference type="Gene3D" id="3.40.50.1000">
    <property type="entry name" value="HAD superfamily/HAD-like"/>
    <property type="match status" value="1"/>
</dbReference>
<name>A0A6J6RXE1_9ZZZZ</name>
<dbReference type="Pfam" id="PF12710">
    <property type="entry name" value="HAD"/>
    <property type="match status" value="1"/>
</dbReference>
<dbReference type="SUPFAM" id="SSF69593">
    <property type="entry name" value="Glycerol-3-phosphate (1)-acyltransferase"/>
    <property type="match status" value="1"/>
</dbReference>
<dbReference type="EMBL" id="CAFBMT010000012">
    <property type="protein sequence ID" value="CAB4941129.1"/>
    <property type="molecule type" value="Genomic_DNA"/>
</dbReference>
<dbReference type="Pfam" id="PF01553">
    <property type="entry name" value="Acyltransferase"/>
    <property type="match status" value="1"/>
</dbReference>
<organism evidence="4">
    <name type="scientific">freshwater metagenome</name>
    <dbReference type="NCBI Taxonomy" id="449393"/>
    <lineage>
        <taxon>unclassified sequences</taxon>
        <taxon>metagenomes</taxon>
        <taxon>ecological metagenomes</taxon>
    </lineage>
</organism>
<dbReference type="EMBL" id="CAFBOL010000028">
    <property type="protein sequence ID" value="CAB4988388.1"/>
    <property type="molecule type" value="Genomic_DNA"/>
</dbReference>
<dbReference type="PANTHER" id="PTHR10434:SF11">
    <property type="entry name" value="1-ACYL-SN-GLYCEROL-3-PHOSPHATE ACYLTRANSFERASE"/>
    <property type="match status" value="1"/>
</dbReference>
<evidence type="ECO:0000256" key="2">
    <source>
        <dbReference type="ARBA" id="ARBA00023315"/>
    </source>
</evidence>